<evidence type="ECO:0000259" key="5">
    <source>
        <dbReference type="PROSITE" id="PS50850"/>
    </source>
</evidence>
<dbReference type="AlphaFoldDB" id="A0A246WQT5"/>
<feature type="transmembrane region" description="Helical" evidence="4">
    <location>
        <begin position="353"/>
        <end position="371"/>
    </location>
</feature>
<sequence>MAFDFLNKEHTVAKPGFNRWLVPPAALAIHLCIGMAYGFSVFWLPLSKALGVTAPIACGADVGFFAQIFSSACDWKISMLGWMYTMFFVLLGISAAIWGGWLEHAGPRKAGVVAAVCWCGGLLISALGVKTHQLWLMWVGSGVIGGVGLGLGYISPVSTLIKWFPDRRGMATGMAIMGFGGGALVGTPLADALMKKFASPTSVGVWETFVVMAIIYFVFMMAGAFGYRVPPSGWKPAGWTPPVPAAGSGTMITQNHVHVSKVWGIPQFWLVWLVLCLNVSAGIGVIGIASPMLQEVFGGHLLGVNVGFNDLSVEQKAAIAALAAGFTGLISLFNIGGRFAWASCSDFFGRKMTYAIFFVLGFVLYVSLPWSAKGHSIALFVGAVCIILSMYGGGFATVPAYLADLFGTQMVGAIHGRLLTAWATAGILGPVVVNYMREYQLSLGMPKDQVYNTTMYILAGMLVLGLICNLLIRPVAAKHFMTPEELAAEKKLAHEKSAAEAAATASSDDMSKIGSGGNPLVIGLAWAAVGIPLIWGITLVLQKSAVLFR</sequence>
<dbReference type="InterPro" id="IPR020846">
    <property type="entry name" value="MFS_dom"/>
</dbReference>
<dbReference type="PANTHER" id="PTHR11360:SF317">
    <property type="entry name" value="MAJOR FACILITATOR SUPERFAMILY (MFS) PROFILE DOMAIN-CONTAINING PROTEIN-RELATED"/>
    <property type="match status" value="1"/>
</dbReference>
<proteinExistence type="predicted"/>
<dbReference type="InterPro" id="IPR011701">
    <property type="entry name" value="MFS"/>
</dbReference>
<organism evidence="6 7">
    <name type="scientific">Herbaspirillum robiniae</name>
    <dbReference type="NCBI Taxonomy" id="2014887"/>
    <lineage>
        <taxon>Bacteria</taxon>
        <taxon>Pseudomonadati</taxon>
        <taxon>Pseudomonadota</taxon>
        <taxon>Betaproteobacteria</taxon>
        <taxon>Burkholderiales</taxon>
        <taxon>Oxalobacteraceae</taxon>
        <taxon>Herbaspirillum</taxon>
    </lineage>
</organism>
<feature type="transmembrane region" description="Helical" evidence="4">
    <location>
        <begin position="520"/>
        <end position="541"/>
    </location>
</feature>
<evidence type="ECO:0000313" key="7">
    <source>
        <dbReference type="Proteomes" id="UP000197596"/>
    </source>
</evidence>
<feature type="transmembrane region" description="Helical" evidence="4">
    <location>
        <begin position="209"/>
        <end position="227"/>
    </location>
</feature>
<keyword evidence="1 4" id="KW-0812">Transmembrane</keyword>
<feature type="transmembrane region" description="Helical" evidence="4">
    <location>
        <begin position="377"/>
        <end position="402"/>
    </location>
</feature>
<name>A0A246WQT5_9BURK</name>
<gene>
    <name evidence="6" type="ORF">CEJ42_12190</name>
</gene>
<dbReference type="Pfam" id="PF07690">
    <property type="entry name" value="MFS_1"/>
    <property type="match status" value="1"/>
</dbReference>
<feature type="transmembrane region" description="Helical" evidence="4">
    <location>
        <begin position="453"/>
        <end position="472"/>
    </location>
</feature>
<keyword evidence="3 4" id="KW-0472">Membrane</keyword>
<dbReference type="EMBL" id="NJGU01000006">
    <property type="protein sequence ID" value="OWY28738.1"/>
    <property type="molecule type" value="Genomic_DNA"/>
</dbReference>
<dbReference type="PROSITE" id="PS50850">
    <property type="entry name" value="MFS"/>
    <property type="match status" value="1"/>
</dbReference>
<accession>A0A246WQT5</accession>
<feature type="transmembrane region" description="Helical" evidence="4">
    <location>
        <begin position="110"/>
        <end position="129"/>
    </location>
</feature>
<evidence type="ECO:0000256" key="1">
    <source>
        <dbReference type="ARBA" id="ARBA00022692"/>
    </source>
</evidence>
<feature type="transmembrane region" description="Helical" evidence="4">
    <location>
        <begin position="135"/>
        <end position="157"/>
    </location>
</feature>
<reference evidence="6 7" key="1">
    <citation type="submission" date="2017-06" db="EMBL/GenBank/DDBJ databases">
        <title>Herbaspirillum phytohormonus sp. nov., isolated from the root nodule of Robinia pseudoacacia in lead-zinc mine.</title>
        <authorList>
            <person name="Fan M."/>
            <person name="Lin Y."/>
        </authorList>
    </citation>
    <scope>NUCLEOTIDE SEQUENCE [LARGE SCALE GENOMIC DNA]</scope>
    <source>
        <strain evidence="6 7">HZ10</strain>
    </source>
</reference>
<dbReference type="Proteomes" id="UP000197596">
    <property type="component" value="Unassembled WGS sequence"/>
</dbReference>
<dbReference type="InterPro" id="IPR036259">
    <property type="entry name" value="MFS_trans_sf"/>
</dbReference>
<protein>
    <submittedName>
        <fullName evidence="6">MFS transporter</fullName>
    </submittedName>
</protein>
<dbReference type="SUPFAM" id="SSF103473">
    <property type="entry name" value="MFS general substrate transporter"/>
    <property type="match status" value="1"/>
</dbReference>
<dbReference type="RefSeq" id="WP_088751239.1">
    <property type="nucleotide sequence ID" value="NZ_NJGU01000006.1"/>
</dbReference>
<evidence type="ECO:0000313" key="6">
    <source>
        <dbReference type="EMBL" id="OWY28738.1"/>
    </source>
</evidence>
<dbReference type="CDD" id="cd17353">
    <property type="entry name" value="MFS_OFA_like"/>
    <property type="match status" value="1"/>
</dbReference>
<keyword evidence="2 4" id="KW-1133">Transmembrane helix</keyword>
<evidence type="ECO:0000256" key="3">
    <source>
        <dbReference type="ARBA" id="ARBA00023136"/>
    </source>
</evidence>
<feature type="domain" description="Major facilitator superfamily (MFS) profile" evidence="5">
    <location>
        <begin position="26"/>
        <end position="477"/>
    </location>
</feature>
<dbReference type="PANTHER" id="PTHR11360">
    <property type="entry name" value="MONOCARBOXYLATE TRANSPORTER"/>
    <property type="match status" value="1"/>
</dbReference>
<dbReference type="Gene3D" id="1.20.1250.20">
    <property type="entry name" value="MFS general substrate transporter like domains"/>
    <property type="match status" value="2"/>
</dbReference>
<feature type="transmembrane region" description="Helical" evidence="4">
    <location>
        <begin position="169"/>
        <end position="189"/>
    </location>
</feature>
<feature type="transmembrane region" description="Helical" evidence="4">
    <location>
        <begin position="317"/>
        <end position="341"/>
    </location>
</feature>
<feature type="transmembrane region" description="Helical" evidence="4">
    <location>
        <begin position="414"/>
        <end position="433"/>
    </location>
</feature>
<feature type="transmembrane region" description="Helical" evidence="4">
    <location>
        <begin position="20"/>
        <end position="42"/>
    </location>
</feature>
<evidence type="ECO:0000256" key="4">
    <source>
        <dbReference type="SAM" id="Phobius"/>
    </source>
</evidence>
<dbReference type="GO" id="GO:0022857">
    <property type="term" value="F:transmembrane transporter activity"/>
    <property type="evidence" value="ECO:0007669"/>
    <property type="project" value="InterPro"/>
</dbReference>
<evidence type="ECO:0000256" key="2">
    <source>
        <dbReference type="ARBA" id="ARBA00022989"/>
    </source>
</evidence>
<comment type="caution">
    <text evidence="6">The sequence shown here is derived from an EMBL/GenBank/DDBJ whole genome shotgun (WGS) entry which is preliminary data.</text>
</comment>
<feature type="transmembrane region" description="Helical" evidence="4">
    <location>
        <begin position="268"/>
        <end position="289"/>
    </location>
</feature>
<feature type="transmembrane region" description="Helical" evidence="4">
    <location>
        <begin position="81"/>
        <end position="98"/>
    </location>
</feature>
<dbReference type="InterPro" id="IPR050327">
    <property type="entry name" value="Proton-linked_MCT"/>
</dbReference>
<feature type="transmembrane region" description="Helical" evidence="4">
    <location>
        <begin position="49"/>
        <end position="69"/>
    </location>
</feature>